<dbReference type="Pfam" id="PF07734">
    <property type="entry name" value="FBA_1"/>
    <property type="match status" value="1"/>
</dbReference>
<dbReference type="EMBL" id="JAKUCV010003460">
    <property type="protein sequence ID" value="KAJ4838876.1"/>
    <property type="molecule type" value="Genomic_DNA"/>
</dbReference>
<dbReference type="AlphaFoldDB" id="A0A9Q0JDN8"/>
<dbReference type="InterPro" id="IPR036047">
    <property type="entry name" value="F-box-like_dom_sf"/>
</dbReference>
<dbReference type="SMART" id="SM00256">
    <property type="entry name" value="FBOX"/>
    <property type="match status" value="1"/>
</dbReference>
<proteinExistence type="predicted"/>
<dbReference type="CDD" id="cd22157">
    <property type="entry name" value="F-box_AtFBW1-like"/>
    <property type="match status" value="1"/>
</dbReference>
<dbReference type="InterPro" id="IPR050796">
    <property type="entry name" value="SCF_F-box_component"/>
</dbReference>
<dbReference type="InterPro" id="IPR001810">
    <property type="entry name" value="F-box_dom"/>
</dbReference>
<evidence type="ECO:0000313" key="3">
    <source>
        <dbReference type="Proteomes" id="UP001141552"/>
    </source>
</evidence>
<dbReference type="SUPFAM" id="SSF81383">
    <property type="entry name" value="F-box domain"/>
    <property type="match status" value="1"/>
</dbReference>
<feature type="domain" description="F-box" evidence="1">
    <location>
        <begin position="20"/>
        <end position="65"/>
    </location>
</feature>
<evidence type="ECO:0000259" key="1">
    <source>
        <dbReference type="PROSITE" id="PS50181"/>
    </source>
</evidence>
<evidence type="ECO:0000313" key="2">
    <source>
        <dbReference type="EMBL" id="KAJ4838876.1"/>
    </source>
</evidence>
<dbReference type="PANTHER" id="PTHR31672">
    <property type="entry name" value="BNACNNG10540D PROTEIN"/>
    <property type="match status" value="1"/>
</dbReference>
<name>A0A9Q0JDN8_9ROSI</name>
<dbReference type="Proteomes" id="UP001141552">
    <property type="component" value="Unassembled WGS sequence"/>
</dbReference>
<keyword evidence="3" id="KW-1185">Reference proteome</keyword>
<reference evidence="2" key="1">
    <citation type="submission" date="2022-02" db="EMBL/GenBank/DDBJ databases">
        <authorList>
            <person name="Henning P.M."/>
            <person name="McCubbin A.G."/>
            <person name="Shore J.S."/>
        </authorList>
    </citation>
    <scope>NUCLEOTIDE SEQUENCE</scope>
    <source>
        <strain evidence="2">F60SS</strain>
        <tissue evidence="2">Leaves</tissue>
    </source>
</reference>
<comment type="caution">
    <text evidence="2">The sequence shown here is derived from an EMBL/GenBank/DDBJ whole genome shotgun (WGS) entry which is preliminary data.</text>
</comment>
<reference evidence="2" key="2">
    <citation type="journal article" date="2023" name="Plants (Basel)">
        <title>Annotation of the Turnera subulata (Passifloraceae) Draft Genome Reveals the S-Locus Evolved after the Divergence of Turneroideae from Passifloroideae in a Stepwise Manner.</title>
        <authorList>
            <person name="Henning P.M."/>
            <person name="Roalson E.H."/>
            <person name="Mir W."/>
            <person name="McCubbin A.G."/>
            <person name="Shore J.S."/>
        </authorList>
    </citation>
    <scope>NUCLEOTIDE SEQUENCE</scope>
    <source>
        <strain evidence="2">F60SS</strain>
    </source>
</reference>
<protein>
    <recommendedName>
        <fullName evidence="1">F-box domain-containing protein</fullName>
    </recommendedName>
</protein>
<dbReference type="OrthoDB" id="692435at2759"/>
<sequence>MVVSWWSSIRYKFAGGKSKKADFACLPDDVIIDILSRLPADHLLQCQRVCKKWRLLTSTASFAQLQVRRGAPVILGCYFDYSNPYCFYLNVAMNVATKLSLLQPIRRFLNLDEGEPNPPRHIVENCHLLSSCDGLILAIRRRRPLYVFLYNPITQEEIAIPPELLDLGRICGLYFHPVTKEYRMLCAFALNNHFFRYYIVNLPTFSYRALSPDFCCRPPSALGIYIASKATLVNGNLHWMVEHREESNRLEKHPPKVRKDDHQPCANSILRFNIDTEVLDT</sequence>
<gene>
    <name evidence="2" type="ORF">Tsubulata_050324</name>
</gene>
<dbReference type="Gene3D" id="1.20.1280.50">
    <property type="match status" value="1"/>
</dbReference>
<dbReference type="PROSITE" id="PS50181">
    <property type="entry name" value="FBOX"/>
    <property type="match status" value="1"/>
</dbReference>
<feature type="non-terminal residue" evidence="2">
    <location>
        <position position="281"/>
    </location>
</feature>
<dbReference type="Pfam" id="PF12937">
    <property type="entry name" value="F-box-like"/>
    <property type="match status" value="1"/>
</dbReference>
<dbReference type="InterPro" id="IPR006527">
    <property type="entry name" value="F-box-assoc_dom_typ1"/>
</dbReference>
<organism evidence="2 3">
    <name type="scientific">Turnera subulata</name>
    <dbReference type="NCBI Taxonomy" id="218843"/>
    <lineage>
        <taxon>Eukaryota</taxon>
        <taxon>Viridiplantae</taxon>
        <taxon>Streptophyta</taxon>
        <taxon>Embryophyta</taxon>
        <taxon>Tracheophyta</taxon>
        <taxon>Spermatophyta</taxon>
        <taxon>Magnoliopsida</taxon>
        <taxon>eudicotyledons</taxon>
        <taxon>Gunneridae</taxon>
        <taxon>Pentapetalae</taxon>
        <taxon>rosids</taxon>
        <taxon>fabids</taxon>
        <taxon>Malpighiales</taxon>
        <taxon>Passifloraceae</taxon>
        <taxon>Turnera</taxon>
    </lineage>
</organism>
<accession>A0A9Q0JDN8</accession>